<dbReference type="HOGENOM" id="CLU_008455_13_0_1"/>
<feature type="transmembrane region" description="Helical" evidence="5">
    <location>
        <begin position="326"/>
        <end position="359"/>
    </location>
</feature>
<protein>
    <recommendedName>
        <fullName evidence="6">Major facilitator superfamily (MFS) profile domain-containing protein</fullName>
    </recommendedName>
</protein>
<name>A0A0D2BE58_9EURO</name>
<dbReference type="PROSITE" id="PS50850">
    <property type="entry name" value="MFS"/>
    <property type="match status" value="1"/>
</dbReference>
<dbReference type="Proteomes" id="UP000054342">
    <property type="component" value="Unassembled WGS sequence"/>
</dbReference>
<sequence length="546" mass="59865">MPLGIIDVKPDSSGHHVPGTVLLEDSDIAHQHSHVKKGTGKEANIILVPQPSNDPNDPLNWPLWQRDLILVLYCYLSLLVIGGIGPVLASLALVLIAEFDITFEQVSLLTGYQLCAVGAVAVFVSALSRKFGKRPGFVISATLCFAGCLWAGAANSYGSLVGARVLQGVGVAMYESVTFAVIGDMYHVHQRGSRMAIFVVANVGISHLPSIVAGKVTMDLGWRYVFWILCAFMGLGWVLIILFGWETAYNRDALFDTDTSSDNNIDVIEIMKTEASHEEKPTAGDLEGTTTNDSQAKARDSYLKRLRFYSGTYDKESLLWMILKPLIILINPVVLWAVLFLALTQVFILGLAYTIAQIFGVPPYSLNTAQLGYMLAGPMIGGFLGCLLCGFVSDPAARWASKRNGGVYEPEFRLWLSVGTPLLSALGYFLFGNMAEQNKSPVAISVIFGIVFGSVQFSINSISTYLVDGFRNISIETFIMAMTVKNFLFFSFSYFVNDWVASWGPAKSMDTMGAIELGLCLTTIPIYIYGKKLRAWWHSHSVLGKF</sequence>
<dbReference type="STRING" id="348802.A0A0D2BE58"/>
<keyword evidence="8" id="KW-1185">Reference proteome</keyword>
<dbReference type="PANTHER" id="PTHR23502">
    <property type="entry name" value="MAJOR FACILITATOR SUPERFAMILY"/>
    <property type="match status" value="1"/>
</dbReference>
<dbReference type="InterPro" id="IPR011701">
    <property type="entry name" value="MFS"/>
</dbReference>
<feature type="transmembrane region" description="Helical" evidence="5">
    <location>
        <begin position="135"/>
        <end position="153"/>
    </location>
</feature>
<evidence type="ECO:0000256" key="1">
    <source>
        <dbReference type="ARBA" id="ARBA00004141"/>
    </source>
</evidence>
<comment type="subcellular location">
    <subcellularLocation>
        <location evidence="1">Membrane</location>
        <topology evidence="1">Multi-pass membrane protein</topology>
    </subcellularLocation>
</comment>
<feature type="transmembrane region" description="Helical" evidence="5">
    <location>
        <begin position="371"/>
        <end position="392"/>
    </location>
</feature>
<organism evidence="7 8">
    <name type="scientific">Exophiala xenobiotica</name>
    <dbReference type="NCBI Taxonomy" id="348802"/>
    <lineage>
        <taxon>Eukaryota</taxon>
        <taxon>Fungi</taxon>
        <taxon>Dikarya</taxon>
        <taxon>Ascomycota</taxon>
        <taxon>Pezizomycotina</taxon>
        <taxon>Eurotiomycetes</taxon>
        <taxon>Chaetothyriomycetidae</taxon>
        <taxon>Chaetothyriales</taxon>
        <taxon>Herpotrichiellaceae</taxon>
        <taxon>Exophiala</taxon>
    </lineage>
</organism>
<keyword evidence="3 5" id="KW-1133">Transmembrane helix</keyword>
<dbReference type="PANTHER" id="PTHR23502:SF29">
    <property type="entry name" value="TRANSPORTER, PUTATIVE (AFU_ORTHOLOGUE AFUA_6G06680)-RELATED"/>
    <property type="match status" value="1"/>
</dbReference>
<feature type="transmembrane region" description="Helical" evidence="5">
    <location>
        <begin position="70"/>
        <end position="97"/>
    </location>
</feature>
<feature type="transmembrane region" description="Helical" evidence="5">
    <location>
        <begin position="224"/>
        <end position="245"/>
    </location>
</feature>
<proteinExistence type="predicted"/>
<evidence type="ECO:0000256" key="4">
    <source>
        <dbReference type="ARBA" id="ARBA00023136"/>
    </source>
</evidence>
<dbReference type="AlphaFoldDB" id="A0A0D2BE58"/>
<evidence type="ECO:0000256" key="3">
    <source>
        <dbReference type="ARBA" id="ARBA00022989"/>
    </source>
</evidence>
<keyword evidence="4 5" id="KW-0472">Membrane</keyword>
<dbReference type="InterPro" id="IPR036259">
    <property type="entry name" value="MFS_trans_sf"/>
</dbReference>
<dbReference type="Gene3D" id="1.20.1250.20">
    <property type="entry name" value="MFS general substrate transporter like domains"/>
    <property type="match status" value="1"/>
</dbReference>
<feature type="transmembrane region" description="Helical" evidence="5">
    <location>
        <begin position="511"/>
        <end position="530"/>
    </location>
</feature>
<evidence type="ECO:0000259" key="6">
    <source>
        <dbReference type="PROSITE" id="PS50850"/>
    </source>
</evidence>
<feature type="transmembrane region" description="Helical" evidence="5">
    <location>
        <begin position="478"/>
        <end position="496"/>
    </location>
</feature>
<dbReference type="GO" id="GO:0022857">
    <property type="term" value="F:transmembrane transporter activity"/>
    <property type="evidence" value="ECO:0007669"/>
    <property type="project" value="InterPro"/>
</dbReference>
<feature type="transmembrane region" description="Helical" evidence="5">
    <location>
        <begin position="195"/>
        <end position="212"/>
    </location>
</feature>
<dbReference type="Pfam" id="PF07690">
    <property type="entry name" value="MFS_1"/>
    <property type="match status" value="1"/>
</dbReference>
<feature type="transmembrane region" description="Helical" evidence="5">
    <location>
        <begin position="412"/>
        <end position="431"/>
    </location>
</feature>
<evidence type="ECO:0000313" key="7">
    <source>
        <dbReference type="EMBL" id="KIW50451.1"/>
    </source>
</evidence>
<dbReference type="InterPro" id="IPR020846">
    <property type="entry name" value="MFS_dom"/>
</dbReference>
<reference evidence="7 8" key="1">
    <citation type="submission" date="2015-01" db="EMBL/GenBank/DDBJ databases">
        <title>The Genome Sequence of Exophiala xenobiotica CBS118157.</title>
        <authorList>
            <consortium name="The Broad Institute Genomics Platform"/>
            <person name="Cuomo C."/>
            <person name="de Hoog S."/>
            <person name="Gorbushina A."/>
            <person name="Stielow B."/>
            <person name="Teixiera M."/>
            <person name="Abouelleil A."/>
            <person name="Chapman S.B."/>
            <person name="Priest M."/>
            <person name="Young S.K."/>
            <person name="Wortman J."/>
            <person name="Nusbaum C."/>
            <person name="Birren B."/>
        </authorList>
    </citation>
    <scope>NUCLEOTIDE SEQUENCE [LARGE SCALE GENOMIC DNA]</scope>
    <source>
        <strain evidence="7 8">CBS 118157</strain>
    </source>
</reference>
<feature type="domain" description="Major facilitator superfamily (MFS) profile" evidence="6">
    <location>
        <begin position="70"/>
        <end position="546"/>
    </location>
</feature>
<evidence type="ECO:0000256" key="5">
    <source>
        <dbReference type="SAM" id="Phobius"/>
    </source>
</evidence>
<evidence type="ECO:0000256" key="2">
    <source>
        <dbReference type="ARBA" id="ARBA00022692"/>
    </source>
</evidence>
<feature type="transmembrane region" description="Helical" evidence="5">
    <location>
        <begin position="443"/>
        <end position="466"/>
    </location>
</feature>
<feature type="transmembrane region" description="Helical" evidence="5">
    <location>
        <begin position="109"/>
        <end position="128"/>
    </location>
</feature>
<keyword evidence="2 5" id="KW-0812">Transmembrane</keyword>
<feature type="transmembrane region" description="Helical" evidence="5">
    <location>
        <begin position="165"/>
        <end position="183"/>
    </location>
</feature>
<evidence type="ECO:0000313" key="8">
    <source>
        <dbReference type="Proteomes" id="UP000054342"/>
    </source>
</evidence>
<dbReference type="GO" id="GO:0005886">
    <property type="term" value="C:plasma membrane"/>
    <property type="evidence" value="ECO:0007669"/>
    <property type="project" value="TreeGrafter"/>
</dbReference>
<dbReference type="GeneID" id="25333946"/>
<dbReference type="OrthoDB" id="2585655at2759"/>
<dbReference type="SUPFAM" id="SSF103473">
    <property type="entry name" value="MFS general substrate transporter"/>
    <property type="match status" value="1"/>
</dbReference>
<dbReference type="EMBL" id="KN847323">
    <property type="protein sequence ID" value="KIW50451.1"/>
    <property type="molecule type" value="Genomic_DNA"/>
</dbReference>
<dbReference type="RefSeq" id="XP_013311035.1">
    <property type="nucleotide sequence ID" value="XM_013455581.1"/>
</dbReference>
<gene>
    <name evidence="7" type="ORF">PV05_12038</name>
</gene>
<accession>A0A0D2BE58</accession>